<dbReference type="Pfam" id="PF06985">
    <property type="entry name" value="HET"/>
    <property type="match status" value="1"/>
</dbReference>
<feature type="compositionally biased region" description="Basic and acidic residues" evidence="1">
    <location>
        <begin position="16"/>
        <end position="26"/>
    </location>
</feature>
<feature type="region of interest" description="Disordered" evidence="1">
    <location>
        <begin position="1"/>
        <end position="26"/>
    </location>
</feature>
<dbReference type="EMBL" id="WVTA01000007">
    <property type="protein sequence ID" value="KAK3208685.1"/>
    <property type="molecule type" value="Genomic_DNA"/>
</dbReference>
<dbReference type="InterPro" id="IPR052895">
    <property type="entry name" value="HetReg/Transcr_Mod"/>
</dbReference>
<evidence type="ECO:0000313" key="4">
    <source>
        <dbReference type="Proteomes" id="UP001280581"/>
    </source>
</evidence>
<dbReference type="AlphaFoldDB" id="A0AAN6RHB2"/>
<reference evidence="3 4" key="1">
    <citation type="submission" date="2021-02" db="EMBL/GenBank/DDBJ databases">
        <title>Genome assembly of Pseudopithomyces chartarum.</title>
        <authorList>
            <person name="Jauregui R."/>
            <person name="Singh J."/>
            <person name="Voisey C."/>
        </authorList>
    </citation>
    <scope>NUCLEOTIDE SEQUENCE [LARGE SCALE GENOMIC DNA]</scope>
    <source>
        <strain evidence="3 4">AGR01</strain>
    </source>
</reference>
<sequence>MPQAPRYFDLNGRSMDSADKSEKRSVSRHPVEFCGLEQAASQATHLAVCTVPPPAGSLEVDQTSALDFPSFSRLTMEEGQQLRLSALEPDHHARDNHNGIEKYKYELLQSPSHIRILELEPGDRAVPLRCSLVQVDLQDRPQLEALSYAWGDAGDLKIIECDGKELKITRSLHEALESLRHSNDSRRLWADAICINQKDLPERGSQVQLMARIYSEALRVLLWLGKYDQHVIDTAFGFLNLFSFDQFIRTPLQFDQDTEEALRSLFTRPVFGRGWIIQEVALARSVEVCWGSGRLDLPILEAAFSKANDELYGIAHKYSATKDYLNLSSISSIRFQQQNDERMEPVELIERFLDFHFTDERDRIYGILALRLLANEQWPNSTFVQIDYTISKWDTFKSFTEACLVREGNLETLLYTHSWDTTLEDQLSWACDWTHPNTD</sequence>
<comment type="caution">
    <text evidence="3">The sequence shown here is derived from an EMBL/GenBank/DDBJ whole genome shotgun (WGS) entry which is preliminary data.</text>
</comment>
<evidence type="ECO:0000259" key="2">
    <source>
        <dbReference type="Pfam" id="PF06985"/>
    </source>
</evidence>
<protein>
    <recommendedName>
        <fullName evidence="2">Heterokaryon incompatibility domain-containing protein</fullName>
    </recommendedName>
</protein>
<dbReference type="InterPro" id="IPR010730">
    <property type="entry name" value="HET"/>
</dbReference>
<proteinExistence type="predicted"/>
<name>A0AAN6RHB2_9PLEO</name>
<feature type="domain" description="Heterokaryon incompatibility" evidence="2">
    <location>
        <begin position="144"/>
        <end position="279"/>
    </location>
</feature>
<evidence type="ECO:0000256" key="1">
    <source>
        <dbReference type="SAM" id="MobiDB-lite"/>
    </source>
</evidence>
<dbReference type="PANTHER" id="PTHR24148">
    <property type="entry name" value="ANKYRIN REPEAT DOMAIN-CONTAINING PROTEIN 39 HOMOLOG-RELATED"/>
    <property type="match status" value="1"/>
</dbReference>
<keyword evidence="4" id="KW-1185">Reference proteome</keyword>
<accession>A0AAN6RHB2</accession>
<evidence type="ECO:0000313" key="3">
    <source>
        <dbReference type="EMBL" id="KAK3208685.1"/>
    </source>
</evidence>
<gene>
    <name evidence="3" type="ORF">GRF29_77g1578668</name>
</gene>
<organism evidence="3 4">
    <name type="scientific">Pseudopithomyces chartarum</name>
    <dbReference type="NCBI Taxonomy" id="1892770"/>
    <lineage>
        <taxon>Eukaryota</taxon>
        <taxon>Fungi</taxon>
        <taxon>Dikarya</taxon>
        <taxon>Ascomycota</taxon>
        <taxon>Pezizomycotina</taxon>
        <taxon>Dothideomycetes</taxon>
        <taxon>Pleosporomycetidae</taxon>
        <taxon>Pleosporales</taxon>
        <taxon>Massarineae</taxon>
        <taxon>Didymosphaeriaceae</taxon>
        <taxon>Pseudopithomyces</taxon>
    </lineage>
</organism>
<dbReference type="Proteomes" id="UP001280581">
    <property type="component" value="Unassembled WGS sequence"/>
</dbReference>
<dbReference type="PANTHER" id="PTHR24148:SF64">
    <property type="entry name" value="HETEROKARYON INCOMPATIBILITY DOMAIN-CONTAINING PROTEIN"/>
    <property type="match status" value="1"/>
</dbReference>